<feature type="region of interest" description="Disordered" evidence="5">
    <location>
        <begin position="371"/>
        <end position="412"/>
    </location>
</feature>
<feature type="transmembrane region" description="Helical" evidence="6">
    <location>
        <begin position="239"/>
        <end position="261"/>
    </location>
</feature>
<feature type="transmembrane region" description="Helical" evidence="6">
    <location>
        <begin position="173"/>
        <end position="192"/>
    </location>
</feature>
<evidence type="ECO:0000313" key="9">
    <source>
        <dbReference type="Proteomes" id="UP001214415"/>
    </source>
</evidence>
<dbReference type="SUPFAM" id="SSF103481">
    <property type="entry name" value="Multidrug resistance efflux transporter EmrE"/>
    <property type="match status" value="2"/>
</dbReference>
<name>A0AAF0J155_9BASI</name>
<dbReference type="InterPro" id="IPR037185">
    <property type="entry name" value="EmrE-like"/>
</dbReference>
<dbReference type="Pfam" id="PF03151">
    <property type="entry name" value="TPT"/>
    <property type="match status" value="1"/>
</dbReference>
<keyword evidence="4 6" id="KW-0472">Membrane</keyword>
<dbReference type="EMBL" id="CP119904">
    <property type="protein sequence ID" value="WFD24143.1"/>
    <property type="molecule type" value="Genomic_DNA"/>
</dbReference>
<evidence type="ECO:0000256" key="5">
    <source>
        <dbReference type="SAM" id="MobiDB-lite"/>
    </source>
</evidence>
<evidence type="ECO:0000313" key="8">
    <source>
        <dbReference type="EMBL" id="WFD24143.1"/>
    </source>
</evidence>
<dbReference type="Proteomes" id="UP001214415">
    <property type="component" value="Chromosome 5"/>
</dbReference>
<feature type="transmembrane region" description="Helical" evidence="6">
    <location>
        <begin position="31"/>
        <end position="51"/>
    </location>
</feature>
<evidence type="ECO:0000256" key="4">
    <source>
        <dbReference type="ARBA" id="ARBA00023136"/>
    </source>
</evidence>
<evidence type="ECO:0000256" key="2">
    <source>
        <dbReference type="ARBA" id="ARBA00022692"/>
    </source>
</evidence>
<evidence type="ECO:0000256" key="1">
    <source>
        <dbReference type="ARBA" id="ARBA00004141"/>
    </source>
</evidence>
<gene>
    <name evidence="8" type="ORF">MEQU1_002840</name>
</gene>
<evidence type="ECO:0000259" key="7">
    <source>
        <dbReference type="Pfam" id="PF03151"/>
    </source>
</evidence>
<feature type="domain" description="Sugar phosphate transporter" evidence="7">
    <location>
        <begin position="35"/>
        <end position="349"/>
    </location>
</feature>
<dbReference type="InterPro" id="IPR050186">
    <property type="entry name" value="TPT_transporter"/>
</dbReference>
<sequence>MAGRPPAETRARRGNAHEDVVSDAHSHASSVPLLLALCVIWYMSSALSSNTSKSLLSRPKIGGNVLPRPPLFPYPVTLTLVQFVFVNVFCYLGTRRSLLGEFTLAKRLVRISWQQMREIVQISVFNVLGHALSSLAVSRVEVSLVHTIKALSPLFTVLSYVLFFRVSYSIRTYIALVPLITGVVLACSSLSKNKRDDIVGFVSALGSTLIVVAQNIYSKKLLKPAVSAATNAPEKLDKVNILFYSSACSVVLMLPMCFYYDVGPMAAPTSPTIGLYTLYLLVTNGIVHFAQNLLAFQVLAHVSPVTYSVANLFKRVFVILVAIAWFGQHVSIYQWFGIALTFVGLYLYNNAKNDQPHAPDAPREPEVLPMHQRAALQTRRAPDTNASESGALPRPTEVKMRMATPLFSLPPQ</sequence>
<keyword evidence="9" id="KW-1185">Reference proteome</keyword>
<keyword evidence="3 6" id="KW-1133">Transmembrane helix</keyword>
<dbReference type="Gene3D" id="1.10.3730.20">
    <property type="match status" value="1"/>
</dbReference>
<dbReference type="InterPro" id="IPR004853">
    <property type="entry name" value="Sugar_P_trans_dom"/>
</dbReference>
<organism evidence="8 9">
    <name type="scientific">Malassezia equina</name>
    <dbReference type="NCBI Taxonomy" id="1381935"/>
    <lineage>
        <taxon>Eukaryota</taxon>
        <taxon>Fungi</taxon>
        <taxon>Dikarya</taxon>
        <taxon>Basidiomycota</taxon>
        <taxon>Ustilaginomycotina</taxon>
        <taxon>Malasseziomycetes</taxon>
        <taxon>Malasseziales</taxon>
        <taxon>Malasseziaceae</taxon>
        <taxon>Malassezia</taxon>
    </lineage>
</organism>
<proteinExistence type="predicted"/>
<evidence type="ECO:0000256" key="3">
    <source>
        <dbReference type="ARBA" id="ARBA00022989"/>
    </source>
</evidence>
<dbReference type="GO" id="GO:0016020">
    <property type="term" value="C:membrane"/>
    <property type="evidence" value="ECO:0007669"/>
    <property type="project" value="UniProtKB-SubCell"/>
</dbReference>
<evidence type="ECO:0000256" key="6">
    <source>
        <dbReference type="SAM" id="Phobius"/>
    </source>
</evidence>
<dbReference type="PANTHER" id="PTHR11132">
    <property type="entry name" value="SOLUTE CARRIER FAMILY 35"/>
    <property type="match status" value="1"/>
</dbReference>
<dbReference type="AlphaFoldDB" id="A0AAF0J155"/>
<feature type="transmembrane region" description="Helical" evidence="6">
    <location>
        <begin position="273"/>
        <end position="295"/>
    </location>
</feature>
<protein>
    <recommendedName>
        <fullName evidence="7">Sugar phosphate transporter domain-containing protein</fullName>
    </recommendedName>
</protein>
<reference evidence="8" key="1">
    <citation type="submission" date="2023-03" db="EMBL/GenBank/DDBJ databases">
        <title>Mating type loci evolution in Malassezia.</title>
        <authorList>
            <person name="Coelho M.A."/>
        </authorList>
    </citation>
    <scope>NUCLEOTIDE SEQUENCE</scope>
    <source>
        <strain evidence="8">CBS 12830</strain>
    </source>
</reference>
<feature type="transmembrane region" description="Helical" evidence="6">
    <location>
        <begin position="144"/>
        <end position="166"/>
    </location>
</feature>
<keyword evidence="2 6" id="KW-0812">Transmembrane</keyword>
<feature type="transmembrane region" description="Helical" evidence="6">
    <location>
        <begin position="71"/>
        <end position="92"/>
    </location>
</feature>
<accession>A0AAF0J155</accession>
<comment type="subcellular location">
    <subcellularLocation>
        <location evidence="1">Membrane</location>
        <topology evidence="1">Multi-pass membrane protein</topology>
    </subcellularLocation>
</comment>